<dbReference type="PANTHER" id="PTHR11076">
    <property type="entry name" value="DNA REPAIR POLYMERASE UMUC / TRANSFERASE FAMILY MEMBER"/>
    <property type="match status" value="1"/>
</dbReference>
<dbReference type="Gene3D" id="3.30.70.270">
    <property type="match status" value="1"/>
</dbReference>
<keyword evidence="2" id="KW-1185">Reference proteome</keyword>
<organism evidence="2 3">
    <name type="scientific">Angiostrongylus cantonensis</name>
    <name type="common">Rat lungworm</name>
    <dbReference type="NCBI Taxonomy" id="6313"/>
    <lineage>
        <taxon>Eukaryota</taxon>
        <taxon>Metazoa</taxon>
        <taxon>Ecdysozoa</taxon>
        <taxon>Nematoda</taxon>
        <taxon>Chromadorea</taxon>
        <taxon>Rhabditida</taxon>
        <taxon>Rhabditina</taxon>
        <taxon>Rhabditomorpha</taxon>
        <taxon>Strongyloidea</taxon>
        <taxon>Metastrongylidae</taxon>
        <taxon>Angiostrongylus</taxon>
    </lineage>
</organism>
<dbReference type="GO" id="GO:0005634">
    <property type="term" value="C:nucleus"/>
    <property type="evidence" value="ECO:0007669"/>
    <property type="project" value="TreeGrafter"/>
</dbReference>
<reference evidence="2" key="1">
    <citation type="submission" date="2012-09" db="EMBL/GenBank/DDBJ databases">
        <authorList>
            <person name="Martin A.A."/>
        </authorList>
    </citation>
    <scope>NUCLEOTIDE SEQUENCE</scope>
</reference>
<dbReference type="PANTHER" id="PTHR11076:SF33">
    <property type="entry name" value="DNA POLYMERASE KAPPA"/>
    <property type="match status" value="1"/>
</dbReference>
<dbReference type="Pfam" id="PF00817">
    <property type="entry name" value="IMS"/>
    <property type="match status" value="1"/>
</dbReference>
<proteinExistence type="predicted"/>
<protein>
    <submittedName>
        <fullName evidence="3">UmuC domain-containing protein</fullName>
    </submittedName>
</protein>
<dbReference type="InterPro" id="IPR043128">
    <property type="entry name" value="Rev_trsase/Diguanyl_cyclase"/>
</dbReference>
<feature type="domain" description="UmuC" evidence="1">
    <location>
        <begin position="18"/>
        <end position="48"/>
    </location>
</feature>
<accession>A0A0K0DM48</accession>
<name>A0A0K0DM48_ANGCA</name>
<dbReference type="AlphaFoldDB" id="A0A0K0DM48"/>
<evidence type="ECO:0000259" key="1">
    <source>
        <dbReference type="PROSITE" id="PS50173"/>
    </source>
</evidence>
<reference evidence="3" key="2">
    <citation type="submission" date="2017-02" db="UniProtKB">
        <authorList>
            <consortium name="WormBaseParasite"/>
        </authorList>
    </citation>
    <scope>IDENTIFICATION</scope>
</reference>
<dbReference type="Proteomes" id="UP000035642">
    <property type="component" value="Unassembled WGS sequence"/>
</dbReference>
<dbReference type="GO" id="GO:0003887">
    <property type="term" value="F:DNA-directed DNA polymerase activity"/>
    <property type="evidence" value="ECO:0007669"/>
    <property type="project" value="TreeGrafter"/>
</dbReference>
<dbReference type="PROSITE" id="PS50173">
    <property type="entry name" value="UMUC"/>
    <property type="match status" value="1"/>
</dbReference>
<evidence type="ECO:0000313" key="3">
    <source>
        <dbReference type="WBParaSite" id="ACAC_0001273201-mRNA-1"/>
    </source>
</evidence>
<dbReference type="WBParaSite" id="ACAC_0001273201-mRNA-1">
    <property type="protein sequence ID" value="ACAC_0001273201-mRNA-1"/>
    <property type="gene ID" value="ACAC_0001273201"/>
</dbReference>
<dbReference type="InterPro" id="IPR050116">
    <property type="entry name" value="DNA_polymerase-Y"/>
</dbReference>
<dbReference type="InterPro" id="IPR001126">
    <property type="entry name" value="UmuC"/>
</dbReference>
<evidence type="ECO:0000313" key="2">
    <source>
        <dbReference type="Proteomes" id="UP000035642"/>
    </source>
</evidence>
<dbReference type="GO" id="GO:0042276">
    <property type="term" value="P:error-prone translesion synthesis"/>
    <property type="evidence" value="ECO:0007669"/>
    <property type="project" value="TreeGrafter"/>
</dbReference>
<dbReference type="STRING" id="6313.A0A0K0DM48"/>
<dbReference type="GO" id="GO:0006281">
    <property type="term" value="P:DNA repair"/>
    <property type="evidence" value="ECO:0007669"/>
    <property type="project" value="InterPro"/>
</dbReference>
<sequence length="87" mass="10484">MDELAARLECTRDLRRDCVHIDMDAYFAAVEMRDVPRLRTVPMAVGSSAMLVRYIKCQVFRHYFLRYERWLISRQYSLFAMLFCPRI</sequence>
<dbReference type="InterPro" id="IPR043502">
    <property type="entry name" value="DNA/RNA_pol_sf"/>
</dbReference>
<dbReference type="SUPFAM" id="SSF56672">
    <property type="entry name" value="DNA/RNA polymerases"/>
    <property type="match status" value="1"/>
</dbReference>